<organism evidence="1 2">
    <name type="scientific">Nocardia stercoris</name>
    <dbReference type="NCBI Taxonomy" id="2483361"/>
    <lineage>
        <taxon>Bacteria</taxon>
        <taxon>Bacillati</taxon>
        <taxon>Actinomycetota</taxon>
        <taxon>Actinomycetes</taxon>
        <taxon>Mycobacteriales</taxon>
        <taxon>Nocardiaceae</taxon>
        <taxon>Nocardia</taxon>
    </lineage>
</organism>
<evidence type="ECO:0000313" key="1">
    <source>
        <dbReference type="EMBL" id="RMI28956.1"/>
    </source>
</evidence>
<gene>
    <name evidence="1" type="ORF">EBN03_27860</name>
</gene>
<accession>A0A3M2KWE6</accession>
<dbReference type="EMBL" id="RFFH01000017">
    <property type="protein sequence ID" value="RMI28956.1"/>
    <property type="molecule type" value="Genomic_DNA"/>
</dbReference>
<protein>
    <submittedName>
        <fullName evidence="1">Uncharacterized protein</fullName>
    </submittedName>
</protein>
<comment type="caution">
    <text evidence="1">The sequence shown here is derived from an EMBL/GenBank/DDBJ whole genome shotgun (WGS) entry which is preliminary data.</text>
</comment>
<dbReference type="Proteomes" id="UP000279275">
    <property type="component" value="Unassembled WGS sequence"/>
</dbReference>
<sequence length="84" mass="9108">MARLERALADFEAETAMDDPFVLVDRRSIGEAFAGEVADIAIGVAHSDHADLVRIALFRTGNPHASGVCTQAYGVQRAVRSRHM</sequence>
<dbReference type="AlphaFoldDB" id="A0A3M2KWE6"/>
<name>A0A3M2KWE6_9NOCA</name>
<evidence type="ECO:0000313" key="2">
    <source>
        <dbReference type="Proteomes" id="UP000279275"/>
    </source>
</evidence>
<proteinExistence type="predicted"/>
<reference evidence="1 2" key="1">
    <citation type="submission" date="2018-10" db="EMBL/GenBank/DDBJ databases">
        <title>Isolation from cow dung.</title>
        <authorList>
            <person name="Ling L."/>
        </authorList>
    </citation>
    <scope>NUCLEOTIDE SEQUENCE [LARGE SCALE GENOMIC DNA]</scope>
    <source>
        <strain evidence="1 2">NEAU-LL90</strain>
    </source>
</reference>
<keyword evidence="2" id="KW-1185">Reference proteome</keyword>